<reference evidence="16" key="2">
    <citation type="submission" date="2025-08" db="UniProtKB">
        <authorList>
            <consortium name="Ensembl"/>
        </authorList>
    </citation>
    <scope>IDENTIFICATION</scope>
</reference>
<evidence type="ECO:0000313" key="17">
    <source>
        <dbReference type="Proteomes" id="UP000472263"/>
    </source>
</evidence>
<dbReference type="FunFam" id="2.60.40.3210:FF:000001">
    <property type="entry name" value="Zona pellucida sperm-binding protein 3"/>
    <property type="match status" value="1"/>
</dbReference>
<dbReference type="InterPro" id="IPR001507">
    <property type="entry name" value="ZP_dom"/>
</dbReference>
<comment type="subcellular location">
    <subcellularLocation>
        <location evidence="1">Secreted</location>
        <location evidence="1">Extracellular space</location>
        <location evidence="1">Extracellular matrix</location>
    </subcellularLocation>
    <subcellularLocation>
        <location evidence="14">Zona pellucida</location>
    </subcellularLocation>
    <subcellularLocation>
        <location evidence="14">Cell membrane</location>
        <topology evidence="14">Single-pass type I membrane protein</topology>
    </subcellularLocation>
</comment>
<evidence type="ECO:0000256" key="11">
    <source>
        <dbReference type="ARBA" id="ARBA00023136"/>
    </source>
</evidence>
<evidence type="ECO:0000313" key="16">
    <source>
        <dbReference type="Ensembl" id="ENSMMDP00005010674.1"/>
    </source>
</evidence>
<reference evidence="16" key="3">
    <citation type="submission" date="2025-09" db="UniProtKB">
        <authorList>
            <consortium name="Ensembl"/>
        </authorList>
    </citation>
    <scope>IDENTIFICATION</scope>
</reference>
<evidence type="ECO:0000256" key="12">
    <source>
        <dbReference type="ARBA" id="ARBA00023157"/>
    </source>
</evidence>
<evidence type="ECO:0000256" key="9">
    <source>
        <dbReference type="ARBA" id="ARBA00022729"/>
    </source>
</evidence>
<dbReference type="GO" id="GO:0032190">
    <property type="term" value="F:acrosin binding"/>
    <property type="evidence" value="ECO:0007669"/>
    <property type="project" value="TreeGrafter"/>
</dbReference>
<gene>
    <name evidence="16" type="primary">LOC115363008</name>
</gene>
<dbReference type="GO" id="GO:0035803">
    <property type="term" value="P:egg coat formation"/>
    <property type="evidence" value="ECO:0007669"/>
    <property type="project" value="UniProtKB-UniRule"/>
</dbReference>
<feature type="signal peptide" evidence="14">
    <location>
        <begin position="1"/>
        <end position="23"/>
    </location>
</feature>
<comment type="domain">
    <text evidence="14">The ZP domain is involved in the polymerization of the ZP proteins to form the zona pellucida.</text>
</comment>
<keyword evidence="17" id="KW-1185">Reference proteome</keyword>
<dbReference type="Proteomes" id="UP000472263">
    <property type="component" value="Chromosome 8"/>
</dbReference>
<evidence type="ECO:0000256" key="6">
    <source>
        <dbReference type="ARBA" id="ARBA00022530"/>
    </source>
</evidence>
<proteinExistence type="inferred from homology"/>
<feature type="chain" id="PRO_5025710242" description="Zona pellucida sperm-binding protein 3" evidence="14">
    <location>
        <begin position="24"/>
        <end position="365"/>
    </location>
</feature>
<dbReference type="FunFam" id="2.60.40.4100:FF:000002">
    <property type="entry name" value="Zona pellucida sperm-binding protein 3"/>
    <property type="match status" value="1"/>
</dbReference>
<evidence type="ECO:0000256" key="1">
    <source>
        <dbReference type="ARBA" id="ARBA00004498"/>
    </source>
</evidence>
<dbReference type="Ensembl" id="ENSMMDT00005010993.1">
    <property type="protein sequence ID" value="ENSMMDP00005010674.1"/>
    <property type="gene ID" value="ENSMMDG00005005744.1"/>
</dbReference>
<evidence type="ECO:0000256" key="5">
    <source>
        <dbReference type="ARBA" id="ARBA00022525"/>
    </source>
</evidence>
<sequence length="365" mass="40511">MVSSSHSAFLALLLSSAFNVGYTIRTLKDGPMIGPGGREYKSAAVRLDDTENVSQPPSHQESSIQVQCTDTEMIIVIKADLYNNGRSVSPGELSLGRSEREGCQAVAVSDAEYVIAADLRDCGSKLTISDDSVVYSNKLMFSPAARYHGITRMTKAAVPVSCHYKRTHFVSSHAPQPPLTFSTSTKYSAEHSGFSLKLMTDDWRSERFSSIFYLGDVLHLEASYSSPDPVPRRLFMDSCVATLQPDAASVPRYHFIENHGCLTDAKEVGSNALFLPQTRADKLQLQLDAFLFHRDPRNTIYITCQLKATSQMWRSGPNAKACNYLNSRWRHVDGDDEVCGCCESDCSSKWNQRANPRRLIPEGLF</sequence>
<evidence type="ECO:0000256" key="7">
    <source>
        <dbReference type="ARBA" id="ARBA00022685"/>
    </source>
</evidence>
<dbReference type="Pfam" id="PF23344">
    <property type="entry name" value="ZP-N"/>
    <property type="match status" value="1"/>
</dbReference>
<dbReference type="InterPro" id="IPR055356">
    <property type="entry name" value="ZP-N"/>
</dbReference>
<evidence type="ECO:0000256" key="10">
    <source>
        <dbReference type="ARBA" id="ARBA00022989"/>
    </source>
</evidence>
<dbReference type="PRINTS" id="PR00023">
    <property type="entry name" value="ZPELLUCIDA"/>
</dbReference>
<dbReference type="GO" id="GO:0035804">
    <property type="term" value="F:structural constituent of egg coat"/>
    <property type="evidence" value="ECO:0007669"/>
    <property type="project" value="UniProtKB-UniRule"/>
</dbReference>
<evidence type="ECO:0000256" key="14">
    <source>
        <dbReference type="RuleBase" id="RU367066"/>
    </source>
</evidence>
<dbReference type="GO" id="GO:0005886">
    <property type="term" value="C:plasma membrane"/>
    <property type="evidence" value="ECO:0007669"/>
    <property type="project" value="UniProtKB-SubCell"/>
</dbReference>
<evidence type="ECO:0000259" key="15">
    <source>
        <dbReference type="PROSITE" id="PS51034"/>
    </source>
</evidence>
<evidence type="ECO:0000256" key="4">
    <source>
        <dbReference type="ARBA" id="ARBA00022475"/>
    </source>
</evidence>
<feature type="domain" description="ZP" evidence="15">
    <location>
        <begin position="67"/>
        <end position="329"/>
    </location>
</feature>
<evidence type="ECO:0000256" key="13">
    <source>
        <dbReference type="ARBA" id="ARBA00023180"/>
    </source>
</evidence>
<keyword evidence="6 14" id="KW-0272">Extracellular matrix</keyword>
<dbReference type="GO" id="GO:0007339">
    <property type="term" value="P:binding of sperm to zona pellucida"/>
    <property type="evidence" value="ECO:0007669"/>
    <property type="project" value="UniProtKB-UniRule"/>
</dbReference>
<evidence type="ECO:0000256" key="3">
    <source>
        <dbReference type="ARBA" id="ARBA00017980"/>
    </source>
</evidence>
<dbReference type="InterPro" id="IPR042235">
    <property type="entry name" value="ZP-C_dom"/>
</dbReference>
<dbReference type="Gene3D" id="2.60.40.4100">
    <property type="entry name" value="Zona pellucida, ZP-C domain"/>
    <property type="match status" value="1"/>
</dbReference>
<dbReference type="AlphaFoldDB" id="A0A667XDZ1"/>
<comment type="PTM">
    <text evidence="14">Proteolytically cleaved before the transmembrane segment to yield the secreted ectodomain incorporated in the zona pellucida.</text>
</comment>
<keyword evidence="13" id="KW-0325">Glycoprotein</keyword>
<name>A0A667XDZ1_9TELE</name>
<dbReference type="PANTHER" id="PTHR11576:SF2">
    <property type="entry name" value="ZONA PELLUCIDA SPERM-BINDING PROTEIN 3"/>
    <property type="match status" value="1"/>
</dbReference>
<keyword evidence="7 14" id="KW-0165">Cleavage on pair of basic residues</keyword>
<keyword evidence="5 14" id="KW-0964">Secreted</keyword>
<dbReference type="InterPro" id="IPR055355">
    <property type="entry name" value="ZP-C"/>
</dbReference>
<keyword evidence="9 14" id="KW-0732">Signal</keyword>
<dbReference type="PROSITE" id="PS51034">
    <property type="entry name" value="ZP_2"/>
    <property type="match status" value="1"/>
</dbReference>
<dbReference type="GO" id="GO:0035805">
    <property type="term" value="C:egg coat"/>
    <property type="evidence" value="ECO:0007669"/>
    <property type="project" value="UniProtKB-SubCell"/>
</dbReference>
<keyword evidence="11" id="KW-0472">Membrane</keyword>
<keyword evidence="12 14" id="KW-1015">Disulfide bond</keyword>
<accession>A0A667XDZ1</accession>
<evidence type="ECO:0000256" key="2">
    <source>
        <dbReference type="ARBA" id="ARBA00006735"/>
    </source>
</evidence>
<dbReference type="GO" id="GO:2000344">
    <property type="term" value="P:positive regulation of acrosome reaction"/>
    <property type="evidence" value="ECO:0007669"/>
    <property type="project" value="UniProtKB-UniRule"/>
</dbReference>
<comment type="similarity">
    <text evidence="2 14">Belongs to the ZP domain family. ZPC subfamily.</text>
</comment>
<evidence type="ECO:0000256" key="8">
    <source>
        <dbReference type="ARBA" id="ARBA00022692"/>
    </source>
</evidence>
<dbReference type="GeneTree" id="ENSGT01030000234567"/>
<keyword evidence="10" id="KW-1133">Transmembrane helix</keyword>
<dbReference type="InterPro" id="IPR048290">
    <property type="entry name" value="ZP_chr"/>
</dbReference>
<reference evidence="16" key="1">
    <citation type="submission" date="2019-06" db="EMBL/GenBank/DDBJ databases">
        <authorList>
            <consortium name="Wellcome Sanger Institute Data Sharing"/>
        </authorList>
    </citation>
    <scope>NUCLEOTIDE SEQUENCE [LARGE SCALE GENOMIC DNA]</scope>
</reference>
<dbReference type="InParanoid" id="A0A667XDZ1"/>
<dbReference type="PANTHER" id="PTHR11576">
    <property type="entry name" value="ZONA PELLUCIDA SPERM-BINDING PROTEIN 3"/>
    <property type="match status" value="1"/>
</dbReference>
<protein>
    <recommendedName>
        <fullName evidence="3 14">Zona pellucida sperm-binding protein 3</fullName>
    </recommendedName>
</protein>
<dbReference type="SMART" id="SM00241">
    <property type="entry name" value="ZP"/>
    <property type="match status" value="1"/>
</dbReference>
<dbReference type="Gene3D" id="2.60.40.3210">
    <property type="entry name" value="Zona pellucida, ZP-N domain"/>
    <property type="match status" value="1"/>
</dbReference>
<organism evidence="16 17">
    <name type="scientific">Myripristis murdjan</name>
    <name type="common">pinecone soldierfish</name>
    <dbReference type="NCBI Taxonomy" id="586833"/>
    <lineage>
        <taxon>Eukaryota</taxon>
        <taxon>Metazoa</taxon>
        <taxon>Chordata</taxon>
        <taxon>Craniata</taxon>
        <taxon>Vertebrata</taxon>
        <taxon>Euteleostomi</taxon>
        <taxon>Actinopterygii</taxon>
        <taxon>Neopterygii</taxon>
        <taxon>Teleostei</taxon>
        <taxon>Neoteleostei</taxon>
        <taxon>Acanthomorphata</taxon>
        <taxon>Holocentriformes</taxon>
        <taxon>Holocentridae</taxon>
        <taxon>Myripristis</taxon>
    </lineage>
</organism>
<dbReference type="Pfam" id="PF00100">
    <property type="entry name" value="Zona_pellucida"/>
    <property type="match status" value="1"/>
</dbReference>
<keyword evidence="8" id="KW-0812">Transmembrane</keyword>
<keyword evidence="4 14" id="KW-1003">Cell membrane</keyword>
<comment type="function">
    <text evidence="14">Component of the zona pellucida, an extracellular matrix surrounding oocytes which mediates sperm binding, induction of the acrosome reaction and prevents post-fertilization polyspermy. The zona pellucida is composed of 3 to 4 glycoproteins, ZP1, ZP2, ZP3, and ZP4. ZP3 is essential for sperm binding and zona matrix formation.</text>
</comment>